<organism evidence="2 3">
    <name type="scientific">Amycolatopsis alba DSM 44262</name>
    <dbReference type="NCBI Taxonomy" id="1125972"/>
    <lineage>
        <taxon>Bacteria</taxon>
        <taxon>Bacillati</taxon>
        <taxon>Actinomycetota</taxon>
        <taxon>Actinomycetes</taxon>
        <taxon>Pseudonocardiales</taxon>
        <taxon>Pseudonocardiaceae</taxon>
        <taxon>Amycolatopsis</taxon>
    </lineage>
</organism>
<accession>A0A229RE32</accession>
<dbReference type="InterPro" id="IPR036390">
    <property type="entry name" value="WH_DNA-bd_sf"/>
</dbReference>
<dbReference type="CDD" id="cd05403">
    <property type="entry name" value="NT_KNTase_like"/>
    <property type="match status" value="1"/>
</dbReference>
<feature type="domain" description="Polymerase nucleotidyl transferase" evidence="1">
    <location>
        <begin position="91"/>
        <end position="141"/>
    </location>
</feature>
<comment type="caution">
    <text evidence="2">The sequence shown here is derived from an EMBL/GenBank/DDBJ whole genome shotgun (WGS) entry which is preliminary data.</text>
</comment>
<keyword evidence="3" id="KW-1185">Reference proteome</keyword>
<dbReference type="InterPro" id="IPR002934">
    <property type="entry name" value="Polymerase_NTP_transf_dom"/>
</dbReference>
<reference evidence="2 3" key="1">
    <citation type="submission" date="2017-07" db="EMBL/GenBank/DDBJ databases">
        <title>Amycolatopsis alba DSM 44262 Genome sequencing and assembly.</title>
        <authorList>
            <person name="Kaur N."/>
            <person name="Mayilraj S."/>
        </authorList>
    </citation>
    <scope>NUCLEOTIDE SEQUENCE [LARGE SCALE GENOMIC DNA]</scope>
    <source>
        <strain evidence="2 3">DSM 44262</strain>
    </source>
</reference>
<dbReference type="SUPFAM" id="SSF81301">
    <property type="entry name" value="Nucleotidyltransferase"/>
    <property type="match status" value="1"/>
</dbReference>
<proteinExistence type="predicted"/>
<evidence type="ECO:0000313" key="3">
    <source>
        <dbReference type="Proteomes" id="UP000215563"/>
    </source>
</evidence>
<dbReference type="Gene3D" id="3.30.460.10">
    <property type="entry name" value="Beta Polymerase, domain 2"/>
    <property type="match status" value="1"/>
</dbReference>
<evidence type="ECO:0000313" key="2">
    <source>
        <dbReference type="EMBL" id="OXM44916.1"/>
    </source>
</evidence>
<evidence type="ECO:0000259" key="1">
    <source>
        <dbReference type="Pfam" id="PF01909"/>
    </source>
</evidence>
<dbReference type="EMBL" id="NMQU01000110">
    <property type="protein sequence ID" value="OXM44916.1"/>
    <property type="molecule type" value="Genomic_DNA"/>
</dbReference>
<dbReference type="GO" id="GO:0016779">
    <property type="term" value="F:nucleotidyltransferase activity"/>
    <property type="evidence" value="ECO:0007669"/>
    <property type="project" value="InterPro"/>
</dbReference>
<gene>
    <name evidence="2" type="ORF">CFP75_32805</name>
</gene>
<dbReference type="SUPFAM" id="SSF46785">
    <property type="entry name" value="Winged helix' DNA-binding domain"/>
    <property type="match status" value="1"/>
</dbReference>
<protein>
    <recommendedName>
        <fullName evidence="1">Polymerase nucleotidyl transferase domain-containing protein</fullName>
    </recommendedName>
</protein>
<dbReference type="Proteomes" id="UP000215563">
    <property type="component" value="Unassembled WGS sequence"/>
</dbReference>
<sequence length="200" mass="22373">MTVTPTLDGDVLAVLANHDGIFTTGQLHRLLTRHSEEGIRKVLRRLTKQGVVLSDRVGNAFAYRLNRDHLAAEHIIGLAQLQKTLLERIEDRLESWEILPVYAAVFGSAARGGMAEDSDVDLLLIRPDDADDDRWETQVHELAVEVTRWTGNDARPLEFAEAELADRAYDEAVLRDVARDGLTVAGSRAWLTGRLRKRKG</sequence>
<dbReference type="InterPro" id="IPR043519">
    <property type="entry name" value="NT_sf"/>
</dbReference>
<name>A0A229RE32_AMYAL</name>
<dbReference type="Pfam" id="PF01909">
    <property type="entry name" value="NTP_transf_2"/>
    <property type="match status" value="1"/>
</dbReference>
<dbReference type="AlphaFoldDB" id="A0A229RE32"/>